<name>A0A212RB74_9CHLR</name>
<dbReference type="NCBIfam" id="TIGR03309">
    <property type="entry name" value="matur_yqeB"/>
    <property type="match status" value="1"/>
</dbReference>
<protein>
    <submittedName>
        <fullName evidence="1">Xanthine dehydrogenase accessory factor</fullName>
    </submittedName>
</protein>
<accession>A0A212RB74</accession>
<dbReference type="InParanoid" id="A0A212RB74"/>
<evidence type="ECO:0000313" key="2">
    <source>
        <dbReference type="Proteomes" id="UP000197025"/>
    </source>
</evidence>
<keyword evidence="2" id="KW-1185">Reference proteome</keyword>
<reference evidence="2" key="1">
    <citation type="submission" date="2017-06" db="EMBL/GenBank/DDBJ databases">
        <authorList>
            <person name="Varghese N."/>
            <person name="Submissions S."/>
        </authorList>
    </citation>
    <scope>NUCLEOTIDE SEQUENCE [LARGE SCALE GENOMIC DNA]</scope>
    <source>
        <strain evidence="2">JAD2</strain>
    </source>
</reference>
<evidence type="ECO:0000313" key="1">
    <source>
        <dbReference type="EMBL" id="SNB69424.1"/>
    </source>
</evidence>
<dbReference type="RefSeq" id="WP_088571733.1">
    <property type="nucleotide sequence ID" value="NZ_FYEK01000041.1"/>
</dbReference>
<dbReference type="OrthoDB" id="9815497at2"/>
<dbReference type="AlphaFoldDB" id="A0A212RB74"/>
<dbReference type="EMBL" id="FYEK01000041">
    <property type="protein sequence ID" value="SNB69424.1"/>
    <property type="molecule type" value="Genomic_DNA"/>
</dbReference>
<dbReference type="InterPro" id="IPR017695">
    <property type="entry name" value="Se-dep_Mo_hydrolase_YqeB"/>
</dbReference>
<dbReference type="Proteomes" id="UP000197025">
    <property type="component" value="Unassembled WGS sequence"/>
</dbReference>
<sequence>MEIRVAVKGGGDLGTGAILRLHRAGFRVWVTELPQPLAIRRAVAVASAVYEGAISIEGHTARRVEDPEMFPLLWARGEIPVLVDPLGDSIRQLRPEVVVDAIMAKRNTGTAITDAPVVVALGPGFIAGVDCHAVVETARGHDLGRVYYQGSALPDTGIPGPIGGHDVLRVLRAPRAGRFRAIRRIGDRVEAGEIVAYVEEEPVRTAIAGVLRGILADGLEVVPGMKVGDVDPRAEVRHCFTVSDKAWAVGGGVLEAVLCLLRARGMLPWA</sequence>
<gene>
    <name evidence="1" type="ORF">SAMN02746019_00015590</name>
</gene>
<organism evidence="1 2">
    <name type="scientific">Thermoflexus hugenholtzii JAD2</name>
    <dbReference type="NCBI Taxonomy" id="877466"/>
    <lineage>
        <taxon>Bacteria</taxon>
        <taxon>Bacillati</taxon>
        <taxon>Chloroflexota</taxon>
        <taxon>Thermoflexia</taxon>
        <taxon>Thermoflexales</taxon>
        <taxon>Thermoflexaceae</taxon>
        <taxon>Thermoflexus</taxon>
    </lineage>
</organism>
<proteinExistence type="predicted"/>